<dbReference type="GO" id="GO:0003964">
    <property type="term" value="F:RNA-directed DNA polymerase activity"/>
    <property type="evidence" value="ECO:0007669"/>
    <property type="project" value="UniProtKB-KW"/>
</dbReference>
<keyword evidence="2" id="KW-0808">Transferase</keyword>
<organism evidence="2">
    <name type="scientific">Medicago truncatula</name>
    <name type="common">Barrel medic</name>
    <name type="synonym">Medicago tribuloides</name>
    <dbReference type="NCBI Taxonomy" id="3880"/>
    <lineage>
        <taxon>Eukaryota</taxon>
        <taxon>Viridiplantae</taxon>
        <taxon>Streptophyta</taxon>
        <taxon>Embryophyta</taxon>
        <taxon>Tracheophyta</taxon>
        <taxon>Spermatophyta</taxon>
        <taxon>Magnoliopsida</taxon>
        <taxon>eudicotyledons</taxon>
        <taxon>Gunneridae</taxon>
        <taxon>Pentapetalae</taxon>
        <taxon>rosids</taxon>
        <taxon>fabids</taxon>
        <taxon>Fabales</taxon>
        <taxon>Fabaceae</taxon>
        <taxon>Papilionoideae</taxon>
        <taxon>50 kb inversion clade</taxon>
        <taxon>NPAAA clade</taxon>
        <taxon>Hologalegina</taxon>
        <taxon>IRL clade</taxon>
        <taxon>Trifolieae</taxon>
        <taxon>Medicago</taxon>
    </lineage>
</organism>
<feature type="domain" description="Reverse transcriptase zinc-binding" evidence="1">
    <location>
        <begin position="163"/>
        <end position="258"/>
    </location>
</feature>
<dbReference type="EMBL" id="PSQE01000001">
    <property type="protein sequence ID" value="RHN78928.1"/>
    <property type="molecule type" value="Genomic_DNA"/>
</dbReference>
<accession>A0A396JRS7</accession>
<keyword evidence="2" id="KW-0548">Nucleotidyltransferase</keyword>
<dbReference type="PANTHER" id="PTHR36617">
    <property type="entry name" value="PROTEIN, PUTATIVE-RELATED"/>
    <property type="match status" value="1"/>
</dbReference>
<sequence>MEMEVAKWGNCFVEGCSRREVWSLQRGFVGRSCYTLAEECFRLVEDLVKLEDFGGAQGWFNSEVFRKVGNDFKTSFWKDIWRGGGSFAQKYPRLFSISTQKEATVGEIGAASGVGTDWNFNWRRQLFVWEEELFTSLREDLEGMVWSNEEDEWRWKLEDNGFFSVKSAYLKLEGVVLKEDLWDEEERGVFDQLWKSPAPSKVIAFTWKVLLNRIPTRVNLALRNVLPPDASNLCVLCNLKEESAIHLLLHCEVASKVWLNIMLWLEVLFLIPSNFFVHWECWSVGKEIKK</sequence>
<comment type="caution">
    <text evidence="2">The sequence shown here is derived from an EMBL/GenBank/DDBJ whole genome shotgun (WGS) entry which is preliminary data.</text>
</comment>
<protein>
    <submittedName>
        <fullName evidence="2">Putative reverse transcriptase zinc-binding domain-containing protein</fullName>
    </submittedName>
</protein>
<evidence type="ECO:0000313" key="2">
    <source>
        <dbReference type="EMBL" id="RHN78928.1"/>
    </source>
</evidence>
<dbReference type="Gramene" id="rna2596">
    <property type="protein sequence ID" value="RHN78928.1"/>
    <property type="gene ID" value="gene2596"/>
</dbReference>
<dbReference type="PANTHER" id="PTHR36617:SF11">
    <property type="entry name" value="PROTEIN, PUTATIVE-RELATED"/>
    <property type="match status" value="1"/>
</dbReference>
<proteinExistence type="predicted"/>
<dbReference type="Proteomes" id="UP000265566">
    <property type="component" value="Chromosome 1"/>
</dbReference>
<gene>
    <name evidence="2" type="ORF">MtrunA17_Chr1g0171261</name>
</gene>
<name>A0A396JRS7_MEDTR</name>
<dbReference type="InterPro" id="IPR026960">
    <property type="entry name" value="RVT-Znf"/>
</dbReference>
<keyword evidence="2" id="KW-0695">RNA-directed DNA polymerase</keyword>
<reference evidence="2" key="1">
    <citation type="journal article" date="2018" name="Nat. Plants">
        <title>Whole-genome landscape of Medicago truncatula symbiotic genes.</title>
        <authorList>
            <person name="Pecrix Y."/>
            <person name="Gamas P."/>
            <person name="Carrere S."/>
        </authorList>
    </citation>
    <scope>NUCLEOTIDE SEQUENCE</scope>
    <source>
        <tissue evidence="2">Leaves</tissue>
    </source>
</reference>
<dbReference type="Pfam" id="PF13966">
    <property type="entry name" value="zf-RVT"/>
    <property type="match status" value="1"/>
</dbReference>
<dbReference type="AlphaFoldDB" id="A0A396JRS7"/>
<evidence type="ECO:0000259" key="1">
    <source>
        <dbReference type="Pfam" id="PF13966"/>
    </source>
</evidence>